<reference evidence="1 2" key="2">
    <citation type="submission" date="2016-06" db="EMBL/GenBank/DDBJ databases">
        <title>Pedobacter psychrophilus sp. nov., isolated from Antarctic fragmentary rock.</title>
        <authorList>
            <person name="Svec P."/>
        </authorList>
    </citation>
    <scope>NUCLEOTIDE SEQUENCE [LARGE SCALE GENOMIC DNA]</scope>
    <source>
        <strain evidence="1 2">CCM 8644</strain>
    </source>
</reference>
<name>A0A179DHP9_9SPHI</name>
<gene>
    <name evidence="1" type="ORF">A5893_06425</name>
</gene>
<dbReference type="OrthoDB" id="797136at2"/>
<protein>
    <submittedName>
        <fullName evidence="1">Uncharacterized protein</fullName>
    </submittedName>
</protein>
<proteinExistence type="predicted"/>
<comment type="caution">
    <text evidence="1">The sequence shown here is derived from an EMBL/GenBank/DDBJ whole genome shotgun (WGS) entry which is preliminary data.</text>
</comment>
<dbReference type="RefSeq" id="WP_068821810.1">
    <property type="nucleotide sequence ID" value="NZ_LWHJ01000022.1"/>
</dbReference>
<reference evidence="1 2" key="1">
    <citation type="submission" date="2016-04" db="EMBL/GenBank/DDBJ databases">
        <authorList>
            <person name="Evans L.H."/>
            <person name="Alamgir A."/>
            <person name="Owens N."/>
            <person name="Weber N.D."/>
            <person name="Virtaneva K."/>
            <person name="Barbian K."/>
            <person name="Babar A."/>
            <person name="Rosenke K."/>
        </authorList>
    </citation>
    <scope>NUCLEOTIDE SEQUENCE [LARGE SCALE GENOMIC DNA]</scope>
    <source>
        <strain evidence="1 2">CCM 8644</strain>
    </source>
</reference>
<accession>A0A179DHP9</accession>
<dbReference type="Proteomes" id="UP000078459">
    <property type="component" value="Unassembled WGS sequence"/>
</dbReference>
<evidence type="ECO:0000313" key="2">
    <source>
        <dbReference type="Proteomes" id="UP000078459"/>
    </source>
</evidence>
<evidence type="ECO:0000313" key="1">
    <source>
        <dbReference type="EMBL" id="OAQ40575.1"/>
    </source>
</evidence>
<dbReference type="AlphaFoldDB" id="A0A179DHP9"/>
<organism evidence="1 2">
    <name type="scientific">Pedobacter psychrophilus</name>
    <dbReference type="NCBI Taxonomy" id="1826909"/>
    <lineage>
        <taxon>Bacteria</taxon>
        <taxon>Pseudomonadati</taxon>
        <taxon>Bacteroidota</taxon>
        <taxon>Sphingobacteriia</taxon>
        <taxon>Sphingobacteriales</taxon>
        <taxon>Sphingobacteriaceae</taxon>
        <taxon>Pedobacter</taxon>
    </lineage>
</organism>
<dbReference type="EMBL" id="LWHJ01000022">
    <property type="protein sequence ID" value="OAQ40575.1"/>
    <property type="molecule type" value="Genomic_DNA"/>
</dbReference>
<sequence length="154" mass="18021">MNLILCILTIFNFLITVHLNDIDKVKFESCKKELIEQYQLHQAENLFDAKKTDLEFSDLGFLRYKKTNTNGKVEYYSVKIENLQNIDYLGNENAGWLIINCKQESIIFQTYNDKNGNEDEMVDQIKIPLKNTGIESLNIISLNFQEIKNLFLTK</sequence>
<keyword evidence="2" id="KW-1185">Reference proteome</keyword>